<reference evidence="5 6" key="1">
    <citation type="submission" date="2021-04" db="EMBL/GenBank/DDBJ databases">
        <title>Magnetospirillum sulfuroxidans sp. nov., a facultative chemolithoautotrophic sulfur-oxidizing alphaproteobacterium isolated from freshwater sediment and proposals for Paramagetospirillum gen. nov., and Magnetospirillaceae fam. nov.</title>
        <authorList>
            <person name="Koziaeva V."/>
            <person name="Geelhoed J.S."/>
            <person name="Sorokin D.Y."/>
            <person name="Grouzdev D.S."/>
        </authorList>
    </citation>
    <scope>NUCLEOTIDE SEQUENCE [LARGE SCALE GENOMIC DNA]</scope>
    <source>
        <strain evidence="5 6">J10</strain>
    </source>
</reference>
<sequence length="349" mass="37516">MFAFSLPPGRRRQAVLGGTAAVTLVLGFVILGGEERKPVPSTSATPFIVARGRIEPVGRVRAVYGPSEGGVVHQVLVNQGDKVNAGQVLAILDGHDIRQAEVLMAERTLALANLQREQTIAGAKRSDIAAQRNVLAAKEARRDMLERDWKRRQTLFADGHVSQQSLDSLAADRKTAENEVAQAANVLKAQTETRGIDDRVALARIEVESASLERAKAQAEHLTILAPVDGVVLSVQSRAGELIGQNGLLRMASLDRLEVVAEIEEGQAGRLVDGMAATISARFLEQPVNGRVRRVSREVFREKRPASDVLTGRDARIVEVDITPDTPLPVILGAEVVVRVGDIEAAGAK</sequence>
<dbReference type="Gene3D" id="2.40.30.170">
    <property type="match status" value="1"/>
</dbReference>
<dbReference type="NCBIfam" id="TIGR02971">
    <property type="entry name" value="heterocyst_DevB"/>
    <property type="match status" value="1"/>
</dbReference>
<feature type="domain" description="CzcB-like barrel-sandwich hybrid" evidence="4">
    <location>
        <begin position="66"/>
        <end position="246"/>
    </location>
</feature>
<dbReference type="InterPro" id="IPR058647">
    <property type="entry name" value="BSH_CzcB-like"/>
</dbReference>
<name>A0ABS5IGH8_9PROT</name>
<evidence type="ECO:0000313" key="5">
    <source>
        <dbReference type="EMBL" id="MBR9973543.1"/>
    </source>
</evidence>
<accession>A0ABS5IGH8</accession>
<dbReference type="PANTHER" id="PTHR32347:SF27">
    <property type="entry name" value="RND EFFLUX PUMP MEMBRANE FUSION PROTEIN BARREL-SANDWICH DOMAIN-CONTAINING PROTEIN"/>
    <property type="match status" value="1"/>
</dbReference>
<dbReference type="Gene3D" id="2.40.50.100">
    <property type="match status" value="1"/>
</dbReference>
<evidence type="ECO:0000259" key="4">
    <source>
        <dbReference type="Pfam" id="PF25973"/>
    </source>
</evidence>
<comment type="caution">
    <text evidence="5">The sequence shown here is derived from an EMBL/GenBank/DDBJ whole genome shotgun (WGS) entry which is preliminary data.</text>
</comment>
<protein>
    <submittedName>
        <fullName evidence="5">Efflux RND transporter periplasmic adaptor subunit</fullName>
    </submittedName>
</protein>
<dbReference type="InterPro" id="IPR050465">
    <property type="entry name" value="UPF0194_transport"/>
</dbReference>
<dbReference type="RefSeq" id="WP_211551372.1">
    <property type="nucleotide sequence ID" value="NZ_JAGTUF010000025.1"/>
</dbReference>
<evidence type="ECO:0000256" key="3">
    <source>
        <dbReference type="SAM" id="Coils"/>
    </source>
</evidence>
<dbReference type="Proteomes" id="UP000680714">
    <property type="component" value="Unassembled WGS sequence"/>
</dbReference>
<comment type="subcellular location">
    <subcellularLocation>
        <location evidence="1">Cell envelope</location>
    </subcellularLocation>
</comment>
<evidence type="ECO:0000313" key="6">
    <source>
        <dbReference type="Proteomes" id="UP000680714"/>
    </source>
</evidence>
<keyword evidence="2 3" id="KW-0175">Coiled coil</keyword>
<organism evidence="5 6">
    <name type="scientific">Magnetospirillum sulfuroxidans</name>
    <dbReference type="NCBI Taxonomy" id="611300"/>
    <lineage>
        <taxon>Bacteria</taxon>
        <taxon>Pseudomonadati</taxon>
        <taxon>Pseudomonadota</taxon>
        <taxon>Alphaproteobacteria</taxon>
        <taxon>Rhodospirillales</taxon>
        <taxon>Rhodospirillaceae</taxon>
        <taxon>Magnetospirillum</taxon>
    </lineage>
</organism>
<evidence type="ECO:0000256" key="2">
    <source>
        <dbReference type="ARBA" id="ARBA00023054"/>
    </source>
</evidence>
<dbReference type="PANTHER" id="PTHR32347">
    <property type="entry name" value="EFFLUX SYSTEM COMPONENT YKNX-RELATED"/>
    <property type="match status" value="1"/>
</dbReference>
<dbReference type="Pfam" id="PF25973">
    <property type="entry name" value="BSH_CzcB"/>
    <property type="match status" value="1"/>
</dbReference>
<evidence type="ECO:0000256" key="1">
    <source>
        <dbReference type="ARBA" id="ARBA00004196"/>
    </source>
</evidence>
<feature type="coiled-coil region" evidence="3">
    <location>
        <begin position="97"/>
        <end position="222"/>
    </location>
</feature>
<proteinExistence type="predicted"/>
<gene>
    <name evidence="5" type="ORF">KEC16_17585</name>
</gene>
<keyword evidence="6" id="KW-1185">Reference proteome</keyword>
<dbReference type="InterPro" id="IPR014315">
    <property type="entry name" value="ABC_heterocyst_DevB"/>
</dbReference>
<dbReference type="SUPFAM" id="SSF111369">
    <property type="entry name" value="HlyD-like secretion proteins"/>
    <property type="match status" value="1"/>
</dbReference>
<dbReference type="EMBL" id="JAGTUF010000025">
    <property type="protein sequence ID" value="MBR9973543.1"/>
    <property type="molecule type" value="Genomic_DNA"/>
</dbReference>